<reference evidence="7" key="1">
    <citation type="submission" date="2021-01" db="EMBL/GenBank/DDBJ databases">
        <title>A chromosome-scale assembly of European eel, Anguilla anguilla.</title>
        <authorList>
            <person name="Henkel C."/>
            <person name="Jong-Raadsen S.A."/>
            <person name="Dufour S."/>
            <person name="Weltzien F.-A."/>
            <person name="Palstra A.P."/>
            <person name="Pelster B."/>
            <person name="Spaink H.P."/>
            <person name="Van Den Thillart G.E."/>
            <person name="Jansen H."/>
            <person name="Zahm M."/>
            <person name="Klopp C."/>
            <person name="Cedric C."/>
            <person name="Louis A."/>
            <person name="Berthelot C."/>
            <person name="Parey E."/>
            <person name="Roest Crollius H."/>
            <person name="Montfort J."/>
            <person name="Robinson-Rechavi M."/>
            <person name="Bucao C."/>
            <person name="Bouchez O."/>
            <person name="Gislard M."/>
            <person name="Lluch J."/>
            <person name="Milhes M."/>
            <person name="Lampietro C."/>
            <person name="Lopez Roques C."/>
            <person name="Donnadieu C."/>
            <person name="Braasch I."/>
            <person name="Desvignes T."/>
            <person name="Postlethwait J."/>
            <person name="Bobe J."/>
            <person name="Guiguen Y."/>
            <person name="Dirks R."/>
        </authorList>
    </citation>
    <scope>NUCLEOTIDE SEQUENCE</scope>
    <source>
        <strain evidence="7">Tag_6206</strain>
        <tissue evidence="7">Liver</tissue>
    </source>
</reference>
<dbReference type="Pfam" id="PF05612">
    <property type="entry name" value="Leg1"/>
    <property type="match status" value="1"/>
</dbReference>
<proteinExistence type="inferred from homology"/>
<evidence type="ECO:0000256" key="1">
    <source>
        <dbReference type="ARBA" id="ARBA00004613"/>
    </source>
</evidence>
<sequence length="361" mass="40197">MHSLVTVTVLLLQSLCINGAEVTENGYPILWDKAPGVITELPSADGAVIINPWDYLQRMSMHRLLINATEMYMSSMGLGSIENPLWGFPLQLGWKLKSGRLVDPTGATSCGQETDPMCVSPQSWWACVNYYLSVIPFLAAVETGIVGQGLQFRILAPKETAEDYCTSYSNCSSQHVEMMAKWVIFYQALKNLSTSDIPDLQKKDEILGFMWSAHLSSLLASSKCNARLEYYSAPEGSFSRYWTDSVNYVAALHFHSSIEKSKPFMSPLPSRVLREGDSPPNIPDLSAEENHTLRIFKWMDSMNKVLGGHLVQMWRKAMCSEKTREKGQALLQGLVLDPKFAVTGLLSVLLEMTTSCFANVS</sequence>
<evidence type="ECO:0000313" key="8">
    <source>
        <dbReference type="Proteomes" id="UP001044222"/>
    </source>
</evidence>
<evidence type="ECO:0000313" key="7">
    <source>
        <dbReference type="EMBL" id="KAG5846691.1"/>
    </source>
</evidence>
<dbReference type="GO" id="GO:0005615">
    <property type="term" value="C:extracellular space"/>
    <property type="evidence" value="ECO:0007669"/>
    <property type="project" value="TreeGrafter"/>
</dbReference>
<evidence type="ECO:0000256" key="2">
    <source>
        <dbReference type="ARBA" id="ARBA00009122"/>
    </source>
</evidence>
<keyword evidence="3" id="KW-0964">Secreted</keyword>
<feature type="chain" id="PRO_5038867463" description="Protein LEG1 homolog" evidence="6">
    <location>
        <begin position="20"/>
        <end position="361"/>
    </location>
</feature>
<keyword evidence="5" id="KW-0325">Glycoprotein</keyword>
<accession>A0A9D3MCW4</accession>
<dbReference type="InterPro" id="IPR008499">
    <property type="entry name" value="Leg1"/>
</dbReference>
<keyword evidence="8" id="KW-1185">Reference proteome</keyword>
<name>A0A9D3MCW4_ANGAN</name>
<evidence type="ECO:0000256" key="3">
    <source>
        <dbReference type="ARBA" id="ARBA00022525"/>
    </source>
</evidence>
<evidence type="ECO:0000256" key="5">
    <source>
        <dbReference type="ARBA" id="ARBA00023180"/>
    </source>
</evidence>
<comment type="subcellular location">
    <subcellularLocation>
        <location evidence="1">Secreted</location>
    </subcellularLocation>
</comment>
<dbReference type="PANTHER" id="PTHR18820">
    <property type="entry name" value="LEG1"/>
    <property type="match status" value="1"/>
</dbReference>
<evidence type="ECO:0008006" key="9">
    <source>
        <dbReference type="Google" id="ProtNLM"/>
    </source>
</evidence>
<dbReference type="EMBL" id="JAFIRN010000006">
    <property type="protein sequence ID" value="KAG5846691.1"/>
    <property type="molecule type" value="Genomic_DNA"/>
</dbReference>
<comment type="similarity">
    <text evidence="2">Belongs to the LEG1 family.</text>
</comment>
<feature type="signal peptide" evidence="6">
    <location>
        <begin position="1"/>
        <end position="19"/>
    </location>
</feature>
<dbReference type="Proteomes" id="UP001044222">
    <property type="component" value="Unassembled WGS sequence"/>
</dbReference>
<dbReference type="PANTHER" id="PTHR18820:SF1">
    <property type="entry name" value="PROTEIN LEG1 HOMOLOG"/>
    <property type="match status" value="1"/>
</dbReference>
<evidence type="ECO:0000256" key="4">
    <source>
        <dbReference type="ARBA" id="ARBA00022729"/>
    </source>
</evidence>
<gene>
    <name evidence="7" type="ORF">ANANG_G00117660</name>
</gene>
<organism evidence="7 8">
    <name type="scientific">Anguilla anguilla</name>
    <name type="common">European freshwater eel</name>
    <name type="synonym">Muraena anguilla</name>
    <dbReference type="NCBI Taxonomy" id="7936"/>
    <lineage>
        <taxon>Eukaryota</taxon>
        <taxon>Metazoa</taxon>
        <taxon>Chordata</taxon>
        <taxon>Craniata</taxon>
        <taxon>Vertebrata</taxon>
        <taxon>Euteleostomi</taxon>
        <taxon>Actinopterygii</taxon>
        <taxon>Neopterygii</taxon>
        <taxon>Teleostei</taxon>
        <taxon>Anguilliformes</taxon>
        <taxon>Anguillidae</taxon>
        <taxon>Anguilla</taxon>
    </lineage>
</organism>
<comment type="caution">
    <text evidence="7">The sequence shown here is derived from an EMBL/GenBank/DDBJ whole genome shotgun (WGS) entry which is preliminary data.</text>
</comment>
<dbReference type="AlphaFoldDB" id="A0A9D3MCW4"/>
<protein>
    <recommendedName>
        <fullName evidence="9">Protein LEG1 homolog</fullName>
    </recommendedName>
</protein>
<keyword evidence="4 6" id="KW-0732">Signal</keyword>
<evidence type="ECO:0000256" key="6">
    <source>
        <dbReference type="SAM" id="SignalP"/>
    </source>
</evidence>